<organism evidence="2 3">
    <name type="scientific">Corchorus olitorius</name>
    <dbReference type="NCBI Taxonomy" id="93759"/>
    <lineage>
        <taxon>Eukaryota</taxon>
        <taxon>Viridiplantae</taxon>
        <taxon>Streptophyta</taxon>
        <taxon>Embryophyta</taxon>
        <taxon>Tracheophyta</taxon>
        <taxon>Spermatophyta</taxon>
        <taxon>Magnoliopsida</taxon>
        <taxon>eudicotyledons</taxon>
        <taxon>Gunneridae</taxon>
        <taxon>Pentapetalae</taxon>
        <taxon>rosids</taxon>
        <taxon>malvids</taxon>
        <taxon>Malvales</taxon>
        <taxon>Malvaceae</taxon>
        <taxon>Grewioideae</taxon>
        <taxon>Apeibeae</taxon>
        <taxon>Corchorus</taxon>
    </lineage>
</organism>
<dbReference type="Pfam" id="PF00583">
    <property type="entry name" value="Acetyltransf_1"/>
    <property type="match status" value="1"/>
</dbReference>
<keyword evidence="3" id="KW-1185">Reference proteome</keyword>
<dbReference type="GO" id="GO:0016747">
    <property type="term" value="F:acyltransferase activity, transferring groups other than amino-acyl groups"/>
    <property type="evidence" value="ECO:0007669"/>
    <property type="project" value="InterPro"/>
</dbReference>
<dbReference type="InterPro" id="IPR000182">
    <property type="entry name" value="GNAT_dom"/>
</dbReference>
<gene>
    <name evidence="2" type="ORF">COLO4_01241</name>
</gene>
<protein>
    <recommendedName>
        <fullName evidence="1">N-acetyltransferase domain-containing protein</fullName>
    </recommendedName>
</protein>
<accession>A0A1R3L2Q4</accession>
<name>A0A1R3L2Q4_9ROSI</name>
<dbReference type="InterPro" id="IPR016181">
    <property type="entry name" value="Acyl_CoA_acyltransferase"/>
</dbReference>
<comment type="caution">
    <text evidence="2">The sequence shown here is derived from an EMBL/GenBank/DDBJ whole genome shotgun (WGS) entry which is preliminary data.</text>
</comment>
<dbReference type="SUPFAM" id="SSF55729">
    <property type="entry name" value="Acyl-CoA N-acyltransferases (Nat)"/>
    <property type="match status" value="1"/>
</dbReference>
<feature type="domain" description="N-acetyltransferase" evidence="1">
    <location>
        <begin position="83"/>
        <end position="136"/>
    </location>
</feature>
<proteinExistence type="predicted"/>
<dbReference type="Proteomes" id="UP000187203">
    <property type="component" value="Unassembled WGS sequence"/>
</dbReference>
<dbReference type="AlphaFoldDB" id="A0A1R3L2Q4"/>
<evidence type="ECO:0000313" key="3">
    <source>
        <dbReference type="Proteomes" id="UP000187203"/>
    </source>
</evidence>
<sequence>MREQILEIIQRTLSEINATRKEKIDLSDVPNLALYGTSGVFDSMQLVSFLAAVEEGLDDELNIEISLTSDKAVSQKVSPFSSDPWAGGEDYFGYVMLDGEEIVGFLGLLFTRQPVNGPEERFCELHSWYVKSAYRKESLKLLLPALSLRKVTLLNYTPTEDVYEISKKFGFTDLESHLRLIYPLFNPLNMRWRYRLESNLLNIQGRLSEQNKVILLDHAELDCRHVMIVDESSGKSCYMIVKRMRRRWFEPFARLLYVSDPELCAKSIDSWRLKLCLIMRVQCLAIDAAVFGERRIAFSKIIKREVPSLIKTRSELLMARVVNPVYSLPLLIGYKLH</sequence>
<dbReference type="EMBL" id="AWUE01003670">
    <property type="protein sequence ID" value="OMP13643.1"/>
    <property type="molecule type" value="Genomic_DNA"/>
</dbReference>
<evidence type="ECO:0000259" key="1">
    <source>
        <dbReference type="Pfam" id="PF00583"/>
    </source>
</evidence>
<reference evidence="3" key="1">
    <citation type="submission" date="2013-09" db="EMBL/GenBank/DDBJ databases">
        <title>Corchorus olitorius genome sequencing.</title>
        <authorList>
            <person name="Alam M."/>
            <person name="Haque M.S."/>
            <person name="Islam M.S."/>
            <person name="Emdad E.M."/>
            <person name="Islam M.M."/>
            <person name="Ahmed B."/>
            <person name="Halim A."/>
            <person name="Hossen Q.M.M."/>
            <person name="Hossain M.Z."/>
            <person name="Ahmed R."/>
            <person name="Khan M.M."/>
            <person name="Islam R."/>
            <person name="Rashid M.M."/>
            <person name="Khan S.A."/>
            <person name="Rahman M.S."/>
            <person name="Alam M."/>
            <person name="Yahiya A.S."/>
            <person name="Khan M.S."/>
            <person name="Azam M.S."/>
            <person name="Haque T."/>
            <person name="Lashkar M.Z.H."/>
            <person name="Akhand A.I."/>
            <person name="Morshed G."/>
            <person name="Roy S."/>
            <person name="Uddin K.S."/>
            <person name="Rabeya T."/>
            <person name="Hossain A.S."/>
            <person name="Chowdhury A."/>
            <person name="Snigdha A.R."/>
            <person name="Mortoza M.S."/>
            <person name="Matin S.A."/>
            <person name="Hoque S.M.E."/>
            <person name="Islam M.K."/>
            <person name="Roy D.K."/>
            <person name="Haider R."/>
            <person name="Moosa M.M."/>
            <person name="Elias S.M."/>
            <person name="Hasan A.M."/>
            <person name="Jahan S."/>
            <person name="Shafiuddin M."/>
            <person name="Mahmood N."/>
            <person name="Shommy N.S."/>
        </authorList>
    </citation>
    <scope>NUCLEOTIDE SEQUENCE [LARGE SCALE GENOMIC DNA]</scope>
    <source>
        <strain evidence="3">cv. O-4</strain>
    </source>
</reference>
<evidence type="ECO:0000313" key="2">
    <source>
        <dbReference type="EMBL" id="OMP13643.1"/>
    </source>
</evidence>